<feature type="transmembrane region" description="Helical" evidence="7">
    <location>
        <begin position="6"/>
        <end position="30"/>
    </location>
</feature>
<accession>A0AA96JDP8</accession>
<keyword evidence="4 7" id="KW-1133">Transmembrane helix</keyword>
<comment type="subcellular location">
    <subcellularLocation>
        <location evidence="1">Cell membrane</location>
        <topology evidence="1">Multi-pass membrane protein</topology>
    </subcellularLocation>
</comment>
<evidence type="ECO:0000256" key="2">
    <source>
        <dbReference type="ARBA" id="ARBA00022475"/>
    </source>
</evidence>
<reference evidence="8 9" key="1">
    <citation type="submission" date="2023-09" db="EMBL/GenBank/DDBJ databases">
        <title>Demequina sp. a novel bacteria isolated from Capsicum annuum.</title>
        <authorList>
            <person name="Humaira Z."/>
            <person name="Lee J."/>
            <person name="Cho D."/>
        </authorList>
    </citation>
    <scope>NUCLEOTIDE SEQUENCE [LARGE SCALE GENOMIC DNA]</scope>
    <source>
        <strain evidence="8 9">OYTSA14</strain>
    </source>
</reference>
<feature type="transmembrane region" description="Helical" evidence="7">
    <location>
        <begin position="248"/>
        <end position="272"/>
    </location>
</feature>
<gene>
    <name evidence="8" type="ORF">RN606_01745</name>
</gene>
<keyword evidence="9" id="KW-1185">Reference proteome</keyword>
<evidence type="ECO:0000256" key="7">
    <source>
        <dbReference type="SAM" id="Phobius"/>
    </source>
</evidence>
<evidence type="ECO:0000256" key="4">
    <source>
        <dbReference type="ARBA" id="ARBA00022989"/>
    </source>
</evidence>
<feature type="transmembrane region" description="Helical" evidence="7">
    <location>
        <begin position="109"/>
        <end position="128"/>
    </location>
</feature>
<keyword evidence="3 7" id="KW-0812">Transmembrane</keyword>
<organism evidence="8 9">
    <name type="scientific">Demequina capsici</name>
    <dbReference type="NCBI Taxonomy" id="3075620"/>
    <lineage>
        <taxon>Bacteria</taxon>
        <taxon>Bacillati</taxon>
        <taxon>Actinomycetota</taxon>
        <taxon>Actinomycetes</taxon>
        <taxon>Micrococcales</taxon>
        <taxon>Demequinaceae</taxon>
        <taxon>Demequina</taxon>
    </lineage>
</organism>
<evidence type="ECO:0000313" key="9">
    <source>
        <dbReference type="Proteomes" id="UP001304125"/>
    </source>
</evidence>
<feature type="transmembrane region" description="Helical" evidence="7">
    <location>
        <begin position="313"/>
        <end position="333"/>
    </location>
</feature>
<dbReference type="RefSeq" id="WP_313499353.1">
    <property type="nucleotide sequence ID" value="NZ_CP134879.1"/>
</dbReference>
<feature type="transmembrane region" description="Helical" evidence="7">
    <location>
        <begin position="284"/>
        <end position="301"/>
    </location>
</feature>
<name>A0AA96JDP8_9MICO</name>
<sequence>MDRGSLGVATTVVTLGALFGGLGQGELWLSKSASHGLHWNRAYLLLPVVTATMVGVAVGTWMFASGYGLPLTVAIALLVPMTSVAGVWRYATIATGSSMLPAKSSLWSAVMRLVAIAAMFVVGAMSAWSVLGVQLGGVFLASALVLAPALALDGRPAESGAAPVPAMLGLGERLRGGLAFVVFGALTAVILRVDILAVERYSSPEALGTYAACIALSQSALVLSNVFRNRAQAGIAAGRGRRAITVEVRVMSVMVVLGGSVALIAAPWIASFLLGPGYPDGPEILRSTVVATAFLLFLDFAQGIQIATGKRRALVWAAALGAAVTVTCLLLFVPRFGPVGASFSVACGAGSAASINLWRALRDTARGAQGVSGGSPLASGEPFDGEAL</sequence>
<dbReference type="InterPro" id="IPR050833">
    <property type="entry name" value="Poly_Biosynth_Transport"/>
</dbReference>
<feature type="transmembrane region" description="Helical" evidence="7">
    <location>
        <begin position="174"/>
        <end position="195"/>
    </location>
</feature>
<feature type="region of interest" description="Disordered" evidence="6">
    <location>
        <begin position="367"/>
        <end position="388"/>
    </location>
</feature>
<feature type="transmembrane region" description="Helical" evidence="7">
    <location>
        <begin position="69"/>
        <end position="88"/>
    </location>
</feature>
<dbReference type="AlphaFoldDB" id="A0AA96JDP8"/>
<evidence type="ECO:0000256" key="3">
    <source>
        <dbReference type="ARBA" id="ARBA00022692"/>
    </source>
</evidence>
<feature type="transmembrane region" description="Helical" evidence="7">
    <location>
        <begin position="207"/>
        <end position="227"/>
    </location>
</feature>
<dbReference type="GO" id="GO:0005886">
    <property type="term" value="C:plasma membrane"/>
    <property type="evidence" value="ECO:0007669"/>
    <property type="project" value="UniProtKB-SubCell"/>
</dbReference>
<evidence type="ECO:0000256" key="6">
    <source>
        <dbReference type="SAM" id="MobiDB-lite"/>
    </source>
</evidence>
<dbReference type="Proteomes" id="UP001304125">
    <property type="component" value="Chromosome"/>
</dbReference>
<dbReference type="EMBL" id="CP134879">
    <property type="protein sequence ID" value="WNM24899.1"/>
    <property type="molecule type" value="Genomic_DNA"/>
</dbReference>
<dbReference type="PANTHER" id="PTHR30250:SF11">
    <property type="entry name" value="O-ANTIGEN TRANSPORTER-RELATED"/>
    <property type="match status" value="1"/>
</dbReference>
<protein>
    <submittedName>
        <fullName evidence="8">Polysaccharide biosynthesis C-terminal domain-containing protein</fullName>
    </submittedName>
</protein>
<evidence type="ECO:0000256" key="1">
    <source>
        <dbReference type="ARBA" id="ARBA00004651"/>
    </source>
</evidence>
<dbReference type="PANTHER" id="PTHR30250">
    <property type="entry name" value="PST FAMILY PREDICTED COLANIC ACID TRANSPORTER"/>
    <property type="match status" value="1"/>
</dbReference>
<keyword evidence="5 7" id="KW-0472">Membrane</keyword>
<keyword evidence="2" id="KW-1003">Cell membrane</keyword>
<proteinExistence type="predicted"/>
<feature type="transmembrane region" description="Helical" evidence="7">
    <location>
        <begin position="42"/>
        <end position="63"/>
    </location>
</feature>
<evidence type="ECO:0000313" key="8">
    <source>
        <dbReference type="EMBL" id="WNM24899.1"/>
    </source>
</evidence>
<feature type="transmembrane region" description="Helical" evidence="7">
    <location>
        <begin position="134"/>
        <end position="153"/>
    </location>
</feature>
<evidence type="ECO:0000256" key="5">
    <source>
        <dbReference type="ARBA" id="ARBA00023136"/>
    </source>
</evidence>